<accession>A0A239VEE7</accession>
<dbReference type="InterPro" id="IPR036412">
    <property type="entry name" value="HAD-like_sf"/>
</dbReference>
<dbReference type="SUPFAM" id="SSF56784">
    <property type="entry name" value="HAD-like"/>
    <property type="match status" value="1"/>
</dbReference>
<dbReference type="NCBIfam" id="TIGR01549">
    <property type="entry name" value="HAD-SF-IA-v1"/>
    <property type="match status" value="1"/>
</dbReference>
<proteinExistence type="predicted"/>
<dbReference type="Pfam" id="PF00702">
    <property type="entry name" value="Hydrolase"/>
    <property type="match status" value="1"/>
</dbReference>
<dbReference type="InterPro" id="IPR023214">
    <property type="entry name" value="HAD_sf"/>
</dbReference>
<evidence type="ECO:0000256" key="2">
    <source>
        <dbReference type="ARBA" id="ARBA00022801"/>
    </source>
</evidence>
<dbReference type="RefSeq" id="WP_084440977.1">
    <property type="nucleotide sequence ID" value="NZ_JAAFNI010000001.1"/>
</dbReference>
<dbReference type="InterPro" id="IPR006439">
    <property type="entry name" value="HAD-SF_hydro_IA"/>
</dbReference>
<keyword evidence="2 4" id="KW-0378">Hydrolase</keyword>
<dbReference type="PANTHER" id="PTHR46470">
    <property type="entry name" value="N-ACYLNEURAMINATE-9-PHOSPHATASE"/>
    <property type="match status" value="1"/>
</dbReference>
<dbReference type="InterPro" id="IPR051400">
    <property type="entry name" value="HAD-like_hydrolase"/>
</dbReference>
<dbReference type="Gene3D" id="3.40.50.1000">
    <property type="entry name" value="HAD superfamily/HAD-like"/>
    <property type="match status" value="1"/>
</dbReference>
<keyword evidence="5" id="KW-1185">Reference proteome</keyword>
<keyword evidence="3" id="KW-0460">Magnesium</keyword>
<dbReference type="AlphaFoldDB" id="A0A239VEE7"/>
<dbReference type="Proteomes" id="UP000242637">
    <property type="component" value="Chromosome 1"/>
</dbReference>
<dbReference type="GO" id="GO:0016787">
    <property type="term" value="F:hydrolase activity"/>
    <property type="evidence" value="ECO:0007669"/>
    <property type="project" value="UniProtKB-KW"/>
</dbReference>
<dbReference type="PRINTS" id="PR00413">
    <property type="entry name" value="HADHALOGNASE"/>
</dbReference>
<dbReference type="GeneID" id="63459267"/>
<evidence type="ECO:0000313" key="5">
    <source>
        <dbReference type="Proteomes" id="UP000242637"/>
    </source>
</evidence>
<dbReference type="STRING" id="1121387.GCA_000429885_01059"/>
<comment type="cofactor">
    <cofactor evidence="1">
        <name>Mg(2+)</name>
        <dbReference type="ChEBI" id="CHEBI:18420"/>
    </cofactor>
</comment>
<dbReference type="KEGG" id="dco:SAMEA4475696_1029"/>
<dbReference type="SFLD" id="SFLDS00003">
    <property type="entry name" value="Haloacid_Dehalogenase"/>
    <property type="match status" value="1"/>
</dbReference>
<name>A0A239VEE7_9MICO</name>
<sequence length="248" mass="26804">MTRGSVDWSAPVRALILDIDDTLLDTQQAMRQACCRGAGAAWPGQAPPVWQAVSDVFYEDPEGYFDAYTRGELEFSLMRESRYLRACAEVGLGTSGFEEFEAAYRLAFKQSQTVFDDVEEFFASVEAAGVPVCFVTNSGAEQTAVKLEVSGLAGRGCVVTTDTLGVGKPDRRVFDEACRLMGVACVDTVCVGDTFGSDVVGGRGAGMRVAWLQRPDKPAPRHAEWGRLVRDEGVRVVGSLREVATLLG</sequence>
<dbReference type="SFLD" id="SFLDG01129">
    <property type="entry name" value="C1.5:_HAD__Beta-PGM__Phosphata"/>
    <property type="match status" value="1"/>
</dbReference>
<gene>
    <name evidence="4" type="primary">yfnB</name>
    <name evidence="4" type="ORF">SAMEA4475696_01029</name>
</gene>
<organism evidence="4 5">
    <name type="scientific">Dermatophilus congolensis</name>
    <dbReference type="NCBI Taxonomy" id="1863"/>
    <lineage>
        <taxon>Bacteria</taxon>
        <taxon>Bacillati</taxon>
        <taxon>Actinomycetota</taxon>
        <taxon>Actinomycetes</taxon>
        <taxon>Micrococcales</taxon>
        <taxon>Dermatophilaceae</taxon>
        <taxon>Dermatophilus</taxon>
    </lineage>
</organism>
<protein>
    <submittedName>
        <fullName evidence="4">Putative HAD-hydrolase yfnB</fullName>
        <ecNumber evidence="4">3.-.-.-</ecNumber>
    </submittedName>
</protein>
<dbReference type="OrthoDB" id="9810501at2"/>
<evidence type="ECO:0000313" key="4">
    <source>
        <dbReference type="EMBL" id="SNV20507.1"/>
    </source>
</evidence>
<dbReference type="GO" id="GO:0044281">
    <property type="term" value="P:small molecule metabolic process"/>
    <property type="evidence" value="ECO:0007669"/>
    <property type="project" value="UniProtKB-ARBA"/>
</dbReference>
<dbReference type="EC" id="3.-.-.-" evidence="4"/>
<dbReference type="EMBL" id="LT906453">
    <property type="protein sequence ID" value="SNV20507.1"/>
    <property type="molecule type" value="Genomic_DNA"/>
</dbReference>
<evidence type="ECO:0000256" key="3">
    <source>
        <dbReference type="ARBA" id="ARBA00022842"/>
    </source>
</evidence>
<reference evidence="4 5" key="1">
    <citation type="submission" date="2017-06" db="EMBL/GenBank/DDBJ databases">
        <authorList>
            <consortium name="Pathogen Informatics"/>
        </authorList>
    </citation>
    <scope>NUCLEOTIDE SEQUENCE [LARGE SCALE GENOMIC DNA]</scope>
    <source>
        <strain evidence="4 5">NCTC13039</strain>
    </source>
</reference>
<dbReference type="Gene3D" id="1.20.120.1600">
    <property type="match status" value="1"/>
</dbReference>
<evidence type="ECO:0000256" key="1">
    <source>
        <dbReference type="ARBA" id="ARBA00001946"/>
    </source>
</evidence>